<dbReference type="Pfam" id="PF07973">
    <property type="entry name" value="tRNA_SAD"/>
    <property type="match status" value="1"/>
</dbReference>
<gene>
    <name evidence="11" type="ORF">A3H66_00875</name>
</gene>
<evidence type="ECO:0000256" key="5">
    <source>
        <dbReference type="ARBA" id="ARBA00022741"/>
    </source>
</evidence>
<dbReference type="GO" id="GO:0000049">
    <property type="term" value="F:tRNA binding"/>
    <property type="evidence" value="ECO:0007669"/>
    <property type="project" value="UniProtKB-KW"/>
</dbReference>
<keyword evidence="9" id="KW-0030">Aminoacyl-tRNA synthetase</keyword>
<dbReference type="InterPro" id="IPR002318">
    <property type="entry name" value="Ala-tRNA-lgiase_IIc"/>
</dbReference>
<feature type="domain" description="Alanyl-transfer RNA synthetases family profile" evidence="10">
    <location>
        <begin position="1"/>
        <end position="623"/>
    </location>
</feature>
<dbReference type="InterPro" id="IPR018165">
    <property type="entry name" value="Ala-tRNA-synth_IIc_core"/>
</dbReference>
<dbReference type="EMBL" id="MFFW01000038">
    <property type="protein sequence ID" value="OGF24075.1"/>
    <property type="molecule type" value="Genomic_DNA"/>
</dbReference>
<reference evidence="11 12" key="1">
    <citation type="journal article" date="2016" name="Nat. Commun.">
        <title>Thousands of microbial genomes shed light on interconnected biogeochemical processes in an aquifer system.</title>
        <authorList>
            <person name="Anantharaman K."/>
            <person name="Brown C.T."/>
            <person name="Hug L.A."/>
            <person name="Sharon I."/>
            <person name="Castelle C.J."/>
            <person name="Probst A.J."/>
            <person name="Thomas B.C."/>
            <person name="Singh A."/>
            <person name="Wilkins M.J."/>
            <person name="Karaoz U."/>
            <person name="Brodie E.L."/>
            <person name="Williams K.H."/>
            <person name="Hubbard S.S."/>
            <person name="Banfield J.F."/>
        </authorList>
    </citation>
    <scope>NUCLEOTIDE SEQUENCE [LARGE SCALE GENOMIC DNA]</scope>
</reference>
<dbReference type="STRING" id="1797989.A3H66_00875"/>
<evidence type="ECO:0000259" key="10">
    <source>
        <dbReference type="PROSITE" id="PS50860"/>
    </source>
</evidence>
<evidence type="ECO:0000256" key="6">
    <source>
        <dbReference type="ARBA" id="ARBA00022840"/>
    </source>
</evidence>
<dbReference type="Gene3D" id="3.30.54.20">
    <property type="match status" value="1"/>
</dbReference>
<comment type="similarity">
    <text evidence="1">Belongs to the class-II aminoacyl-tRNA synthetase family.</text>
</comment>
<protein>
    <recommendedName>
        <fullName evidence="2">alanine--tRNA ligase</fullName>
        <ecNumber evidence="2">6.1.1.7</ecNumber>
    </recommendedName>
</protein>
<dbReference type="SMART" id="SM00863">
    <property type="entry name" value="tRNA_SAD"/>
    <property type="match status" value="1"/>
</dbReference>
<keyword evidence="8" id="KW-0648">Protein biosynthesis</keyword>
<evidence type="ECO:0000256" key="3">
    <source>
        <dbReference type="ARBA" id="ARBA00022555"/>
    </source>
</evidence>
<dbReference type="GO" id="GO:0002161">
    <property type="term" value="F:aminoacyl-tRNA deacylase activity"/>
    <property type="evidence" value="ECO:0007669"/>
    <property type="project" value="TreeGrafter"/>
</dbReference>
<evidence type="ECO:0000256" key="9">
    <source>
        <dbReference type="ARBA" id="ARBA00023146"/>
    </source>
</evidence>
<dbReference type="Gene3D" id="3.30.980.10">
    <property type="entry name" value="Threonyl-trna Synthetase, Chain A, domain 2"/>
    <property type="match status" value="1"/>
</dbReference>
<comment type="caution">
    <text evidence="11">The sequence shown here is derived from an EMBL/GenBank/DDBJ whole genome shotgun (WGS) entry which is preliminary data.</text>
</comment>
<dbReference type="CDD" id="cd00673">
    <property type="entry name" value="AlaRS_core"/>
    <property type="match status" value="1"/>
</dbReference>
<dbReference type="InterPro" id="IPR050058">
    <property type="entry name" value="Ala-tRNA_ligase"/>
</dbReference>
<dbReference type="GO" id="GO:0005737">
    <property type="term" value="C:cytoplasm"/>
    <property type="evidence" value="ECO:0007669"/>
    <property type="project" value="InterPro"/>
</dbReference>
<keyword evidence="6" id="KW-0067">ATP-binding</keyword>
<dbReference type="GO" id="GO:0005524">
    <property type="term" value="F:ATP binding"/>
    <property type="evidence" value="ECO:0007669"/>
    <property type="project" value="UniProtKB-KW"/>
</dbReference>
<dbReference type="PRINTS" id="PR00980">
    <property type="entry name" value="TRNASYNTHALA"/>
</dbReference>
<dbReference type="SUPFAM" id="SSF55681">
    <property type="entry name" value="Class II aaRS and biotin synthetases"/>
    <property type="match status" value="1"/>
</dbReference>
<dbReference type="FunFam" id="3.30.980.10:FF:000004">
    <property type="entry name" value="Alanine--tRNA ligase, cytoplasmic"/>
    <property type="match status" value="1"/>
</dbReference>
<dbReference type="GO" id="GO:0004813">
    <property type="term" value="F:alanine-tRNA ligase activity"/>
    <property type="evidence" value="ECO:0007669"/>
    <property type="project" value="UniProtKB-EC"/>
</dbReference>
<evidence type="ECO:0000256" key="8">
    <source>
        <dbReference type="ARBA" id="ARBA00022917"/>
    </source>
</evidence>
<evidence type="ECO:0000256" key="4">
    <source>
        <dbReference type="ARBA" id="ARBA00022598"/>
    </source>
</evidence>
<dbReference type="SUPFAM" id="SSF55186">
    <property type="entry name" value="ThrRS/AlaRS common domain"/>
    <property type="match status" value="1"/>
</dbReference>
<dbReference type="InterPro" id="IPR018163">
    <property type="entry name" value="Thr/Ala-tRNA-synth_IIc_edit"/>
</dbReference>
<dbReference type="NCBIfam" id="NF002436">
    <property type="entry name" value="PRK01584.1"/>
    <property type="match status" value="1"/>
</dbReference>
<dbReference type="Proteomes" id="UP000178783">
    <property type="component" value="Unassembled WGS sequence"/>
</dbReference>
<evidence type="ECO:0000256" key="1">
    <source>
        <dbReference type="ARBA" id="ARBA00008226"/>
    </source>
</evidence>
<evidence type="ECO:0000256" key="7">
    <source>
        <dbReference type="ARBA" id="ARBA00022884"/>
    </source>
</evidence>
<keyword evidence="3" id="KW-0820">tRNA-binding</keyword>
<dbReference type="AlphaFoldDB" id="A0A1F5SBI0"/>
<name>A0A1F5SBI0_9BACT</name>
<evidence type="ECO:0000313" key="11">
    <source>
        <dbReference type="EMBL" id="OGF24075.1"/>
    </source>
</evidence>
<dbReference type="InterPro" id="IPR018164">
    <property type="entry name" value="Ala-tRNA-synth_IIc_N"/>
</dbReference>
<evidence type="ECO:0000313" key="12">
    <source>
        <dbReference type="Proteomes" id="UP000178783"/>
    </source>
</evidence>
<keyword evidence="5" id="KW-0547">Nucleotide-binding</keyword>
<accession>A0A1F5SBI0</accession>
<dbReference type="Pfam" id="PF01411">
    <property type="entry name" value="tRNA-synt_2c"/>
    <property type="match status" value="1"/>
</dbReference>
<dbReference type="SUPFAM" id="SSF101353">
    <property type="entry name" value="Putative anticodon-binding domain of alanyl-tRNA synthetase (AlaRS)"/>
    <property type="match status" value="1"/>
</dbReference>
<sequence>MTAKKIRQLYLDFFRSKGHAIIASASLIPENDPTTIFTGSGMQPIVPYLLGEKHPAGSKIADAQKCFRAQDIEEIGDNRHTTFFEMLGNWSLGDYFKKEQLAWIFEFLTKQAGLEPENLYFTVFRGNPELGIPRDDEAAGILKAEFKRAGLPAKTVDFSENGGLQDGRIFYYDETKNWWSRFGAPANMPKGEPGGPDCEIFYDFGAARQIHENSPFKHNPCHVNCDCGRFMEIGNSVFMQYLKTDQGFKRLPKGNIDFGGGLERIAAAANQEPDIFQTDLFTHLIFKIEQLSGKTYGADQGMTKAMRIIADHLKAVAFIMGDDRGVAPSNTDRGYVVRRLIRRAVRFGRQMDIKEPSWTKEITKITAHDYLSVYPELGKNINKVVEELEKEEVKFKKTLEQGLKEFEKITSQLAGKKISGQQAFYLYQSYGFPLEITAELAEEKNCLVDVEAFSAELKKHQELSRTASAGKFKGGLADSSEPVKKLHTAAHLLLAALRIVLGDTVAQKGSNITAERLRYDFSYGAKMTAEQIQQVEQLVNQAIKDGLPITCQEMSLEQAKESGAHGIFESKYGEKVKVYSAGDFSKEICGGPHVNNTGELGRFKIKKEESSSAGVRRIKAVLE</sequence>
<dbReference type="Gene3D" id="3.30.930.10">
    <property type="entry name" value="Bira Bifunctional Protein, Domain 2"/>
    <property type="match status" value="1"/>
</dbReference>
<evidence type="ECO:0000256" key="2">
    <source>
        <dbReference type="ARBA" id="ARBA00013168"/>
    </source>
</evidence>
<dbReference type="EC" id="6.1.1.7" evidence="2"/>
<proteinExistence type="inferred from homology"/>
<organism evidence="11 12">
    <name type="scientific">Candidatus Falkowbacteria bacterium RIFCSPLOWO2_02_FULL_45_21</name>
    <dbReference type="NCBI Taxonomy" id="1797989"/>
    <lineage>
        <taxon>Bacteria</taxon>
        <taxon>Candidatus Falkowiibacteriota</taxon>
    </lineage>
</organism>
<dbReference type="InterPro" id="IPR045864">
    <property type="entry name" value="aa-tRNA-synth_II/BPL/LPL"/>
</dbReference>
<dbReference type="PANTHER" id="PTHR11777:SF9">
    <property type="entry name" value="ALANINE--TRNA LIGASE, CYTOPLASMIC"/>
    <property type="match status" value="1"/>
</dbReference>
<dbReference type="PANTHER" id="PTHR11777">
    <property type="entry name" value="ALANYL-TRNA SYNTHETASE"/>
    <property type="match status" value="1"/>
</dbReference>
<dbReference type="PROSITE" id="PS50860">
    <property type="entry name" value="AA_TRNA_LIGASE_II_ALA"/>
    <property type="match status" value="1"/>
</dbReference>
<keyword evidence="4" id="KW-0436">Ligase</keyword>
<dbReference type="InterPro" id="IPR018162">
    <property type="entry name" value="Ala-tRNA-ligase_IIc_anticod-bd"/>
</dbReference>
<dbReference type="InterPro" id="IPR012947">
    <property type="entry name" value="tRNA_SAD"/>
</dbReference>
<keyword evidence="7" id="KW-0694">RNA-binding</keyword>
<dbReference type="GO" id="GO:0006419">
    <property type="term" value="P:alanyl-tRNA aminoacylation"/>
    <property type="evidence" value="ECO:0007669"/>
    <property type="project" value="InterPro"/>
</dbReference>